<evidence type="ECO:0000313" key="2">
    <source>
        <dbReference type="EMBL" id="TWT94038.1"/>
    </source>
</evidence>
<protein>
    <submittedName>
        <fullName evidence="2">UvrB/uvrC motif protein</fullName>
    </submittedName>
</protein>
<dbReference type="Pfam" id="PF02151">
    <property type="entry name" value="UVR"/>
    <property type="match status" value="1"/>
</dbReference>
<name>A0A5C6A442_9BACT</name>
<dbReference type="OrthoDB" id="252502at2"/>
<dbReference type="EMBL" id="SJPR01000007">
    <property type="protein sequence ID" value="TWT94038.1"/>
    <property type="molecule type" value="Genomic_DNA"/>
</dbReference>
<evidence type="ECO:0000313" key="3">
    <source>
        <dbReference type="Proteomes" id="UP000317421"/>
    </source>
</evidence>
<dbReference type="RefSeq" id="WP_146446444.1">
    <property type="nucleotide sequence ID" value="NZ_SJPR01000007.1"/>
</dbReference>
<dbReference type="AlphaFoldDB" id="A0A5C6A442"/>
<reference evidence="2 3" key="1">
    <citation type="submission" date="2019-02" db="EMBL/GenBank/DDBJ databases">
        <title>Deep-cultivation of Planctomycetes and their phenomic and genomic characterization uncovers novel biology.</title>
        <authorList>
            <person name="Wiegand S."/>
            <person name="Jogler M."/>
            <person name="Boedeker C."/>
            <person name="Pinto D."/>
            <person name="Vollmers J."/>
            <person name="Rivas-Marin E."/>
            <person name="Kohn T."/>
            <person name="Peeters S.H."/>
            <person name="Heuer A."/>
            <person name="Rast P."/>
            <person name="Oberbeckmann S."/>
            <person name="Bunk B."/>
            <person name="Jeske O."/>
            <person name="Meyerdierks A."/>
            <person name="Storesund J.E."/>
            <person name="Kallscheuer N."/>
            <person name="Luecker S."/>
            <person name="Lage O.M."/>
            <person name="Pohl T."/>
            <person name="Merkel B.J."/>
            <person name="Hornburger P."/>
            <person name="Mueller R.-W."/>
            <person name="Bruemmer F."/>
            <person name="Labrenz M."/>
            <person name="Spormann A.M."/>
            <person name="Op Den Camp H."/>
            <person name="Overmann J."/>
            <person name="Amann R."/>
            <person name="Jetten M.S.M."/>
            <person name="Mascher T."/>
            <person name="Medema M.H."/>
            <person name="Devos D.P."/>
            <person name="Kaster A.-K."/>
            <person name="Ovreas L."/>
            <person name="Rohde M."/>
            <person name="Galperin M.Y."/>
            <person name="Jogler C."/>
        </authorList>
    </citation>
    <scope>NUCLEOTIDE SEQUENCE [LARGE SCALE GENOMIC DNA]</scope>
    <source>
        <strain evidence="2 3">Pla108</strain>
    </source>
</reference>
<proteinExistence type="predicted"/>
<accession>A0A5C6A442</accession>
<comment type="caution">
    <text evidence="2">The sequence shown here is derived from an EMBL/GenBank/DDBJ whole genome shotgun (WGS) entry which is preliminary data.</text>
</comment>
<gene>
    <name evidence="2" type="ORF">Pla108_37500</name>
</gene>
<dbReference type="InterPro" id="IPR001943">
    <property type="entry name" value="UVR_dom"/>
</dbReference>
<organism evidence="2 3">
    <name type="scientific">Botrimarina colliarenosi</name>
    <dbReference type="NCBI Taxonomy" id="2528001"/>
    <lineage>
        <taxon>Bacteria</taxon>
        <taxon>Pseudomonadati</taxon>
        <taxon>Planctomycetota</taxon>
        <taxon>Planctomycetia</taxon>
        <taxon>Pirellulales</taxon>
        <taxon>Lacipirellulaceae</taxon>
        <taxon>Botrimarina</taxon>
    </lineage>
</organism>
<dbReference type="Proteomes" id="UP000317421">
    <property type="component" value="Unassembled WGS sequence"/>
</dbReference>
<feature type="domain" description="UVR" evidence="1">
    <location>
        <begin position="222"/>
        <end position="247"/>
    </location>
</feature>
<sequence>MNPSNLDFDSLLKDWSYAHGEVSARRAHGADGRPVLQLRIDLGVLQIEVAGRPDGTRPGGQDSYLEALRVEEATAGDDFELDDEHCSEIDREFVQYYHRRVAWLALREFDKVVADADHTLALMDFSSAYAPSDEWVEEHEQYRPFVLFHRTQAAALAELQRTDPEAAVLVIDDGVRTLREALADFSAIIGDDLGDDESLDFVDRLEELRRSILVEYDLKAPLSELLADAIAREQYELAAELRDRIARRSRLDSSRQA</sequence>
<evidence type="ECO:0000259" key="1">
    <source>
        <dbReference type="Pfam" id="PF02151"/>
    </source>
</evidence>
<keyword evidence="3" id="KW-1185">Reference proteome</keyword>